<organism evidence="11 12">
    <name type="scientific">Flavobacterium anhuiense</name>
    <dbReference type="NCBI Taxonomy" id="459526"/>
    <lineage>
        <taxon>Bacteria</taxon>
        <taxon>Pseudomonadati</taxon>
        <taxon>Bacteroidota</taxon>
        <taxon>Flavobacteriia</taxon>
        <taxon>Flavobacteriales</taxon>
        <taxon>Flavobacteriaceae</taxon>
        <taxon>Flavobacterium</taxon>
    </lineage>
</organism>
<dbReference type="InterPro" id="IPR000477">
    <property type="entry name" value="RT_dom"/>
</dbReference>
<dbReference type="GO" id="GO:0003964">
    <property type="term" value="F:RNA-directed DNA polymerase activity"/>
    <property type="evidence" value="ECO:0007669"/>
    <property type="project" value="UniProtKB-KW"/>
</dbReference>
<comment type="catalytic activity">
    <reaction evidence="9">
        <text>DNA(n) + a 2'-deoxyribonucleoside 5'-triphosphate = DNA(n+1) + diphosphate</text>
        <dbReference type="Rhea" id="RHEA:22508"/>
        <dbReference type="Rhea" id="RHEA-COMP:17339"/>
        <dbReference type="Rhea" id="RHEA-COMP:17340"/>
        <dbReference type="ChEBI" id="CHEBI:33019"/>
        <dbReference type="ChEBI" id="CHEBI:61560"/>
        <dbReference type="ChEBI" id="CHEBI:173112"/>
        <dbReference type="EC" id="2.7.7.49"/>
    </reaction>
</comment>
<keyword evidence="6 11" id="KW-0695">RNA-directed DNA polymerase</keyword>
<dbReference type="GeneID" id="32305974"/>
<dbReference type="PANTHER" id="PTHR34047:SF7">
    <property type="entry name" value="RNA-DIRECTED DNA POLYMERASE"/>
    <property type="match status" value="1"/>
</dbReference>
<evidence type="ECO:0000256" key="5">
    <source>
        <dbReference type="ARBA" id="ARBA00022842"/>
    </source>
</evidence>
<evidence type="ECO:0000256" key="1">
    <source>
        <dbReference type="ARBA" id="ARBA00012493"/>
    </source>
</evidence>
<dbReference type="CDD" id="cd03487">
    <property type="entry name" value="RT_Bac_retron_II"/>
    <property type="match status" value="1"/>
</dbReference>
<dbReference type="PANTHER" id="PTHR34047">
    <property type="entry name" value="NUCLEAR INTRON MATURASE 1, MITOCHONDRIAL-RELATED"/>
    <property type="match status" value="1"/>
</dbReference>
<dbReference type="AlphaFoldDB" id="A0AAC9GGK4"/>
<keyword evidence="4" id="KW-0479">Metal-binding</keyword>
<keyword evidence="3" id="KW-0548">Nucleotidyltransferase</keyword>
<dbReference type="GO" id="GO:0051607">
    <property type="term" value="P:defense response to virus"/>
    <property type="evidence" value="ECO:0007669"/>
    <property type="project" value="UniProtKB-KW"/>
</dbReference>
<dbReference type="GO" id="GO:0003723">
    <property type="term" value="F:RNA binding"/>
    <property type="evidence" value="ECO:0007669"/>
    <property type="project" value="InterPro"/>
</dbReference>
<dbReference type="InterPro" id="IPR000123">
    <property type="entry name" value="Reverse_transcriptase_msDNA"/>
</dbReference>
<reference evidence="11 12" key="1">
    <citation type="submission" date="2016-08" db="EMBL/GenBank/DDBJ databases">
        <title>Complete genome sequence of Flavobacterium johnsoniae strain GSE09, a volatile-producing biocontrol agent isolated from cucumber (Cucumis sativus).</title>
        <authorList>
            <person name="Jeong J.-J."/>
            <person name="Oh J.Y."/>
            <person name="Jim Y.J."/>
            <person name="Sang M.K."/>
            <person name="Kim K.D."/>
        </authorList>
    </citation>
    <scope>NUCLEOTIDE SEQUENCE [LARGE SCALE GENOMIC DNA]</scope>
    <source>
        <strain evidence="11 12">GSE09</strain>
    </source>
</reference>
<protein>
    <recommendedName>
        <fullName evidence="1">RNA-directed DNA polymerase</fullName>
        <ecNumber evidence="1">2.7.7.49</ecNumber>
    </recommendedName>
</protein>
<evidence type="ECO:0000259" key="10">
    <source>
        <dbReference type="Pfam" id="PF00078"/>
    </source>
</evidence>
<sequence length="362" mass="42287">MDFPRNIYIEAAKNEGHTSTFLENTLSYIDNLRSKNLPVIFSLKHFSILIGMELSDVIKIIQNRNNYYSYYLIKKKKGGLRRIVAPYKDLKFMQSWIKENILDNLEVHQLATGFIKKKSILNNAKNHENSDVILNLDLRNFFETINEKRVYGIFSSLGYSANLCVEFAKICTAQIPEDKYEIMSSEEQEYFEELYNLKESVLVQGAPTSPILSNLVCRRLDLRLSKLANKLVVNYSRYADDITFSGDRNNLPNIGILKKIIEDENLKINWDKVGKYKRGQRQIVTGLLIDGKVRVPKKFKKEIYRHLHFCSKYGAYSHFKRICPEKSYGKEWLLGKIYFVYSIEPEEAKKMLKIANSINWEI</sequence>
<feature type="domain" description="Reverse transcriptase" evidence="10">
    <location>
        <begin position="73"/>
        <end position="275"/>
    </location>
</feature>
<dbReference type="RefSeq" id="WP_066032176.1">
    <property type="nucleotide sequence ID" value="NZ_CP016907.1"/>
</dbReference>
<accession>A0AAC9GGK4</accession>
<dbReference type="SUPFAM" id="SSF56672">
    <property type="entry name" value="DNA/RNA polymerases"/>
    <property type="match status" value="1"/>
</dbReference>
<dbReference type="EC" id="2.7.7.49" evidence="1"/>
<comment type="similarity">
    <text evidence="8">Belongs to the bacterial reverse transcriptase family.</text>
</comment>
<evidence type="ECO:0000256" key="3">
    <source>
        <dbReference type="ARBA" id="ARBA00022695"/>
    </source>
</evidence>
<gene>
    <name evidence="11" type="ORF">BB050_00077</name>
</gene>
<evidence type="ECO:0000313" key="11">
    <source>
        <dbReference type="EMBL" id="AOC93233.1"/>
    </source>
</evidence>
<dbReference type="EMBL" id="CP016907">
    <property type="protein sequence ID" value="AOC93233.1"/>
    <property type="molecule type" value="Genomic_DNA"/>
</dbReference>
<evidence type="ECO:0000313" key="12">
    <source>
        <dbReference type="Proteomes" id="UP000093276"/>
    </source>
</evidence>
<dbReference type="GO" id="GO:0046872">
    <property type="term" value="F:metal ion binding"/>
    <property type="evidence" value="ECO:0007669"/>
    <property type="project" value="UniProtKB-KW"/>
</dbReference>
<evidence type="ECO:0000256" key="2">
    <source>
        <dbReference type="ARBA" id="ARBA00022679"/>
    </source>
</evidence>
<evidence type="ECO:0000256" key="4">
    <source>
        <dbReference type="ARBA" id="ARBA00022723"/>
    </source>
</evidence>
<keyword evidence="2" id="KW-0808">Transferase</keyword>
<dbReference type="PRINTS" id="PR00866">
    <property type="entry name" value="RNADNAPOLMS"/>
</dbReference>
<proteinExistence type="inferred from homology"/>
<keyword evidence="5" id="KW-0460">Magnesium</keyword>
<evidence type="ECO:0000256" key="7">
    <source>
        <dbReference type="ARBA" id="ARBA00023118"/>
    </source>
</evidence>
<dbReference type="InterPro" id="IPR043502">
    <property type="entry name" value="DNA/RNA_pol_sf"/>
</dbReference>
<evidence type="ECO:0000256" key="8">
    <source>
        <dbReference type="ARBA" id="ARBA00034120"/>
    </source>
</evidence>
<dbReference type="Pfam" id="PF00078">
    <property type="entry name" value="RVT_1"/>
    <property type="match status" value="1"/>
</dbReference>
<evidence type="ECO:0000256" key="9">
    <source>
        <dbReference type="ARBA" id="ARBA00048173"/>
    </source>
</evidence>
<dbReference type="KEGG" id="fjg:BB050_00077"/>
<evidence type="ECO:0000256" key="6">
    <source>
        <dbReference type="ARBA" id="ARBA00022918"/>
    </source>
</evidence>
<name>A0AAC9GGK4_9FLAO</name>
<keyword evidence="7" id="KW-0051">Antiviral defense</keyword>
<dbReference type="Proteomes" id="UP000093276">
    <property type="component" value="Chromosome"/>
</dbReference>
<dbReference type="InterPro" id="IPR051083">
    <property type="entry name" value="GrpII_Intron_Splice-Mob/Def"/>
</dbReference>